<name>A0A5M3MNP0_CONPW</name>
<feature type="transmembrane region" description="Helical" evidence="2">
    <location>
        <begin position="173"/>
        <end position="198"/>
    </location>
</feature>
<organism evidence="3 4">
    <name type="scientific">Coniophora puteana (strain RWD-64-598)</name>
    <name type="common">Brown rot fungus</name>
    <dbReference type="NCBI Taxonomy" id="741705"/>
    <lineage>
        <taxon>Eukaryota</taxon>
        <taxon>Fungi</taxon>
        <taxon>Dikarya</taxon>
        <taxon>Basidiomycota</taxon>
        <taxon>Agaricomycotina</taxon>
        <taxon>Agaricomycetes</taxon>
        <taxon>Agaricomycetidae</taxon>
        <taxon>Boletales</taxon>
        <taxon>Coniophorineae</taxon>
        <taxon>Coniophoraceae</taxon>
        <taxon>Coniophora</taxon>
    </lineage>
</organism>
<keyword evidence="2" id="KW-1133">Transmembrane helix</keyword>
<feature type="region of interest" description="Disordered" evidence="1">
    <location>
        <begin position="422"/>
        <end position="450"/>
    </location>
</feature>
<comment type="caution">
    <text evidence="3">The sequence shown here is derived from an EMBL/GenBank/DDBJ whole genome shotgun (WGS) entry which is preliminary data.</text>
</comment>
<feature type="region of interest" description="Disordered" evidence="1">
    <location>
        <begin position="464"/>
        <end position="490"/>
    </location>
</feature>
<feature type="transmembrane region" description="Helical" evidence="2">
    <location>
        <begin position="219"/>
        <end position="240"/>
    </location>
</feature>
<evidence type="ECO:0000313" key="4">
    <source>
        <dbReference type="Proteomes" id="UP000053558"/>
    </source>
</evidence>
<sequence>MGAMHPHGPSPDTASIISTVLEGILYGFSVFMYGITIRVLVHGKRLREINPRCVTVATSLLILSTAHLAIGVGRLIDGLVKNGNETQPQQALFFANIRQWGFVGKTALYVLETMLADMILMYRCYTVWQSVWVIAMPVYLWLSIGVSGFGSVYEMAHETQDPNNIFASDAVSWILAFIFEALIANALSTGLLAYRIWIVARASARYSTTEARQSILDPLPRIIVDSGLLYSATLCATLICFLTQNWAYYILLDMISPIISITFYMVLIRVEFSRQRSSDGTDSDPERSSNALEFRKDTVISRDHPPYPMQTRVRAADLKSDLDLTISPSRSRVSFSILQSTTPPSTLSRASIRPPGRAASNNQERPRSHPSTLSPGDADFGTGRSRSPTQRHVQLAFSRSGHSRSRIHLDVPTSPASFAISFQPSLAPSPSPAHSSGPSLVCTPPSPNRELQYASRLSLPESPTWFSHSEGALDSPDLERSHVEKRLLDR</sequence>
<dbReference type="RefSeq" id="XP_007769640.1">
    <property type="nucleotide sequence ID" value="XM_007771450.1"/>
</dbReference>
<feature type="region of interest" description="Disordered" evidence="1">
    <location>
        <begin position="276"/>
        <end position="309"/>
    </location>
</feature>
<dbReference type="AlphaFoldDB" id="A0A5M3MNP0"/>
<dbReference type="OMA" id="EMAHETQ"/>
<feature type="compositionally biased region" description="Polar residues" evidence="1">
    <location>
        <begin position="335"/>
        <end position="349"/>
    </location>
</feature>
<dbReference type="GeneID" id="19199914"/>
<feature type="compositionally biased region" description="Basic and acidic residues" evidence="1">
    <location>
        <begin position="276"/>
        <end position="305"/>
    </location>
</feature>
<feature type="transmembrane region" description="Helical" evidence="2">
    <location>
        <begin position="246"/>
        <end position="267"/>
    </location>
</feature>
<feature type="region of interest" description="Disordered" evidence="1">
    <location>
        <begin position="335"/>
        <end position="409"/>
    </location>
</feature>
<feature type="compositionally biased region" description="Basic and acidic residues" evidence="1">
    <location>
        <begin position="477"/>
        <end position="490"/>
    </location>
</feature>
<keyword evidence="2" id="KW-0812">Transmembrane</keyword>
<feature type="compositionally biased region" description="Low complexity" evidence="1">
    <location>
        <begin position="424"/>
        <end position="440"/>
    </location>
</feature>
<keyword evidence="2" id="KW-0472">Membrane</keyword>
<proteinExistence type="predicted"/>
<dbReference type="OrthoDB" id="2756618at2759"/>
<feature type="transmembrane region" description="Helical" evidence="2">
    <location>
        <begin position="20"/>
        <end position="41"/>
    </location>
</feature>
<evidence type="ECO:0000256" key="1">
    <source>
        <dbReference type="SAM" id="MobiDB-lite"/>
    </source>
</evidence>
<evidence type="ECO:0000313" key="3">
    <source>
        <dbReference type="EMBL" id="EIW80772.1"/>
    </source>
</evidence>
<dbReference type="EMBL" id="JH711579">
    <property type="protein sequence ID" value="EIW80772.1"/>
    <property type="molecule type" value="Genomic_DNA"/>
</dbReference>
<feature type="compositionally biased region" description="Polar residues" evidence="1">
    <location>
        <begin position="359"/>
        <end position="374"/>
    </location>
</feature>
<reference evidence="4" key="1">
    <citation type="journal article" date="2012" name="Science">
        <title>The Paleozoic origin of enzymatic lignin decomposition reconstructed from 31 fungal genomes.</title>
        <authorList>
            <person name="Floudas D."/>
            <person name="Binder M."/>
            <person name="Riley R."/>
            <person name="Barry K."/>
            <person name="Blanchette R.A."/>
            <person name="Henrissat B."/>
            <person name="Martinez A.T."/>
            <person name="Otillar R."/>
            <person name="Spatafora J.W."/>
            <person name="Yadav J.S."/>
            <person name="Aerts A."/>
            <person name="Benoit I."/>
            <person name="Boyd A."/>
            <person name="Carlson A."/>
            <person name="Copeland A."/>
            <person name="Coutinho P.M."/>
            <person name="de Vries R.P."/>
            <person name="Ferreira P."/>
            <person name="Findley K."/>
            <person name="Foster B."/>
            <person name="Gaskell J."/>
            <person name="Glotzer D."/>
            <person name="Gorecki P."/>
            <person name="Heitman J."/>
            <person name="Hesse C."/>
            <person name="Hori C."/>
            <person name="Igarashi K."/>
            <person name="Jurgens J.A."/>
            <person name="Kallen N."/>
            <person name="Kersten P."/>
            <person name="Kohler A."/>
            <person name="Kuees U."/>
            <person name="Kumar T.K.A."/>
            <person name="Kuo A."/>
            <person name="LaButti K."/>
            <person name="Larrondo L.F."/>
            <person name="Lindquist E."/>
            <person name="Ling A."/>
            <person name="Lombard V."/>
            <person name="Lucas S."/>
            <person name="Lundell T."/>
            <person name="Martin R."/>
            <person name="McLaughlin D.J."/>
            <person name="Morgenstern I."/>
            <person name="Morin E."/>
            <person name="Murat C."/>
            <person name="Nagy L.G."/>
            <person name="Nolan M."/>
            <person name="Ohm R.A."/>
            <person name="Patyshakuliyeva A."/>
            <person name="Rokas A."/>
            <person name="Ruiz-Duenas F.J."/>
            <person name="Sabat G."/>
            <person name="Salamov A."/>
            <person name="Samejima M."/>
            <person name="Schmutz J."/>
            <person name="Slot J.C."/>
            <person name="St John F."/>
            <person name="Stenlid J."/>
            <person name="Sun H."/>
            <person name="Sun S."/>
            <person name="Syed K."/>
            <person name="Tsang A."/>
            <person name="Wiebenga A."/>
            <person name="Young D."/>
            <person name="Pisabarro A."/>
            <person name="Eastwood D.C."/>
            <person name="Martin F."/>
            <person name="Cullen D."/>
            <person name="Grigoriev I.V."/>
            <person name="Hibbett D.S."/>
        </authorList>
    </citation>
    <scope>NUCLEOTIDE SEQUENCE [LARGE SCALE GENOMIC DNA]</scope>
    <source>
        <strain evidence="4">RWD-64-598 SS2</strain>
    </source>
</reference>
<accession>A0A5M3MNP0</accession>
<protein>
    <submittedName>
        <fullName evidence="3">Uncharacterized protein</fullName>
    </submittedName>
</protein>
<dbReference type="Proteomes" id="UP000053558">
    <property type="component" value="Unassembled WGS sequence"/>
</dbReference>
<feature type="transmembrane region" description="Helical" evidence="2">
    <location>
        <begin position="132"/>
        <end position="153"/>
    </location>
</feature>
<keyword evidence="4" id="KW-1185">Reference proteome</keyword>
<gene>
    <name evidence="3" type="ORF">CONPUDRAFT_125646</name>
</gene>
<evidence type="ECO:0000256" key="2">
    <source>
        <dbReference type="SAM" id="Phobius"/>
    </source>
</evidence>
<dbReference type="KEGG" id="cput:CONPUDRAFT_125646"/>